<feature type="transmembrane region" description="Helical" evidence="1">
    <location>
        <begin position="84"/>
        <end position="105"/>
    </location>
</feature>
<organism evidence="2 3">
    <name type="scientific">Roseovarius faecimaris</name>
    <dbReference type="NCBI Taxonomy" id="2494550"/>
    <lineage>
        <taxon>Bacteria</taxon>
        <taxon>Pseudomonadati</taxon>
        <taxon>Pseudomonadota</taxon>
        <taxon>Alphaproteobacteria</taxon>
        <taxon>Rhodobacterales</taxon>
        <taxon>Roseobacteraceae</taxon>
        <taxon>Roseovarius</taxon>
    </lineage>
</organism>
<feature type="transmembrane region" description="Helical" evidence="1">
    <location>
        <begin position="53"/>
        <end position="78"/>
    </location>
</feature>
<gene>
    <name evidence="2" type="ORF">EI983_13685</name>
</gene>
<name>A0A6I6IQ19_9RHOB</name>
<dbReference type="InterPro" id="IPR013901">
    <property type="entry name" value="Anthrone_oxy"/>
</dbReference>
<proteinExistence type="predicted"/>
<dbReference type="Pfam" id="PF08592">
    <property type="entry name" value="Anthrone_oxy"/>
    <property type="match status" value="1"/>
</dbReference>
<dbReference type="Proteomes" id="UP000428330">
    <property type="component" value="Chromosome"/>
</dbReference>
<sequence>MTTATLIVFALATLICALIAGVFLAFSDFVMRSLRNASPTTGIEAMQIINREVFSSIFLVWLLGMAPVSAGLGAYAFFSIDGPARAWFMAGSMIYLIGAVGVTMLGNVPMNQRLDTLPLGGAAAEKYWDVYATFWTQWNHLRTVASGLAALCYLVGCVLYA</sequence>
<dbReference type="EMBL" id="CP034348">
    <property type="protein sequence ID" value="QGX99260.1"/>
    <property type="molecule type" value="Genomic_DNA"/>
</dbReference>
<evidence type="ECO:0000313" key="2">
    <source>
        <dbReference type="EMBL" id="QGX99260.1"/>
    </source>
</evidence>
<dbReference type="OrthoDB" id="428263at2"/>
<dbReference type="RefSeq" id="WP_157707941.1">
    <property type="nucleotide sequence ID" value="NZ_CP034348.1"/>
</dbReference>
<keyword evidence="3" id="KW-1185">Reference proteome</keyword>
<keyword evidence="1" id="KW-1133">Transmembrane helix</keyword>
<evidence type="ECO:0000313" key="3">
    <source>
        <dbReference type="Proteomes" id="UP000428330"/>
    </source>
</evidence>
<feature type="transmembrane region" description="Helical" evidence="1">
    <location>
        <begin position="6"/>
        <end position="26"/>
    </location>
</feature>
<keyword evidence="1" id="KW-0472">Membrane</keyword>
<keyword evidence="1" id="KW-0812">Transmembrane</keyword>
<accession>A0A6I6IQ19</accession>
<evidence type="ECO:0000256" key="1">
    <source>
        <dbReference type="SAM" id="Phobius"/>
    </source>
</evidence>
<dbReference type="AlphaFoldDB" id="A0A6I6IQ19"/>
<dbReference type="KEGG" id="rom:EI983_13685"/>
<reference evidence="3" key="1">
    <citation type="submission" date="2018-12" db="EMBL/GenBank/DDBJ databases">
        <title>Complete genome sequence of Roseovarius sp. MME-070.</title>
        <authorList>
            <person name="Nam Y.-D."/>
            <person name="Kang J."/>
            <person name="Chung W.-H."/>
            <person name="Park Y.S."/>
        </authorList>
    </citation>
    <scope>NUCLEOTIDE SEQUENCE [LARGE SCALE GENOMIC DNA]</scope>
    <source>
        <strain evidence="3">MME-070</strain>
    </source>
</reference>
<protein>
    <submittedName>
        <fullName evidence="2">DUF1772 domain-containing protein</fullName>
    </submittedName>
</protein>